<dbReference type="GO" id="GO:0009253">
    <property type="term" value="P:peptidoglycan catabolic process"/>
    <property type="evidence" value="ECO:0007669"/>
    <property type="project" value="InterPro"/>
</dbReference>
<evidence type="ECO:0000256" key="6">
    <source>
        <dbReference type="ARBA" id="ARBA00032390"/>
    </source>
</evidence>
<dbReference type="InterPro" id="IPR036505">
    <property type="entry name" value="Amidase/PGRP_sf"/>
</dbReference>
<evidence type="ECO:0000313" key="10">
    <source>
        <dbReference type="Proteomes" id="UP001159179"/>
    </source>
</evidence>
<dbReference type="Pfam" id="PF01510">
    <property type="entry name" value="Amidase_2"/>
    <property type="match status" value="1"/>
</dbReference>
<dbReference type="GO" id="GO:0009254">
    <property type="term" value="P:peptidoglycan turnover"/>
    <property type="evidence" value="ECO:0007669"/>
    <property type="project" value="TreeGrafter"/>
</dbReference>
<comment type="catalytic activity">
    <reaction evidence="1">
        <text>Hydrolyzes the link between N-acetylmuramoyl residues and L-amino acid residues in certain cell-wall glycopeptides.</text>
        <dbReference type="EC" id="3.5.1.28"/>
    </reaction>
</comment>
<feature type="coiled-coil region" evidence="7">
    <location>
        <begin position="266"/>
        <end position="293"/>
    </location>
</feature>
<dbReference type="SMART" id="SM00644">
    <property type="entry name" value="Ami_2"/>
    <property type="match status" value="1"/>
</dbReference>
<dbReference type="EMBL" id="JAROYP010000002">
    <property type="protein sequence ID" value="MDH5160321.1"/>
    <property type="molecule type" value="Genomic_DNA"/>
</dbReference>
<evidence type="ECO:0000256" key="5">
    <source>
        <dbReference type="ARBA" id="ARBA00030881"/>
    </source>
</evidence>
<dbReference type="CDD" id="cd06583">
    <property type="entry name" value="PGRP"/>
    <property type="match status" value="1"/>
</dbReference>
<feature type="coiled-coil region" evidence="7">
    <location>
        <begin position="186"/>
        <end position="220"/>
    </location>
</feature>
<evidence type="ECO:0000256" key="1">
    <source>
        <dbReference type="ARBA" id="ARBA00001561"/>
    </source>
</evidence>
<dbReference type="RefSeq" id="WP_280615986.1">
    <property type="nucleotide sequence ID" value="NZ_JAROYP010000002.1"/>
</dbReference>
<gene>
    <name evidence="9" type="ORF">P5X88_05190</name>
</gene>
<reference evidence="9" key="1">
    <citation type="submission" date="2023-03" db="EMBL/GenBank/DDBJ databases">
        <title>Bacterial isolates from washroom surfaces on a university campus.</title>
        <authorList>
            <person name="Holman D.B."/>
            <person name="Gzyl K.E."/>
            <person name="Taheri A.E."/>
        </authorList>
    </citation>
    <scope>NUCLEOTIDE SEQUENCE</scope>
    <source>
        <strain evidence="9">RD03</strain>
    </source>
</reference>
<evidence type="ECO:0000256" key="4">
    <source>
        <dbReference type="ARBA" id="ARBA00023316"/>
    </source>
</evidence>
<dbReference type="Proteomes" id="UP001159179">
    <property type="component" value="Unassembled WGS sequence"/>
</dbReference>
<sequence>MSIWINDFIKINRYSRPGLKLKGRVKGILHYTANPGAPAKNHVTYFGKTLIEQNEKLPEKDRRFASAHIFVDKNEARCIIPLDEVSYQANDGKYRGIPELKPNANYLAIGVEMCQEKDGSIHPDTIERTEDVFVELSKMFGWDPVKDIVRHYDVTHKNCPAPWVTDGKKFTDFKQRIADKMNEKGEDLTMSQAQELQKQIDALKKQLEKKVDKQEDIETVDKWAEKDWKEAKENGYYDGSRPKDFLRREEDAIVVNRVRRNFLKLIGGNTEEIKKLEAKLKDIEKESEITQSNKHNLE</sequence>
<comment type="caution">
    <text evidence="9">The sequence shown here is derived from an EMBL/GenBank/DDBJ whole genome shotgun (WGS) entry which is preliminary data.</text>
</comment>
<dbReference type="PANTHER" id="PTHR30417">
    <property type="entry name" value="N-ACETYLMURAMOYL-L-ALANINE AMIDASE AMID"/>
    <property type="match status" value="1"/>
</dbReference>
<evidence type="ECO:0000259" key="8">
    <source>
        <dbReference type="SMART" id="SM00644"/>
    </source>
</evidence>
<evidence type="ECO:0000256" key="7">
    <source>
        <dbReference type="SAM" id="Coils"/>
    </source>
</evidence>
<feature type="domain" description="N-acetylmuramoyl-L-alanine amidase" evidence="8">
    <location>
        <begin position="14"/>
        <end position="177"/>
    </location>
</feature>
<evidence type="ECO:0000256" key="2">
    <source>
        <dbReference type="ARBA" id="ARBA00011901"/>
    </source>
</evidence>
<name>A0AAW6SU12_9BACI</name>
<dbReference type="GO" id="GO:0008745">
    <property type="term" value="F:N-acetylmuramoyl-L-alanine amidase activity"/>
    <property type="evidence" value="ECO:0007669"/>
    <property type="project" value="UniProtKB-EC"/>
</dbReference>
<keyword evidence="4" id="KW-0961">Cell wall biogenesis/degradation</keyword>
<evidence type="ECO:0000256" key="3">
    <source>
        <dbReference type="ARBA" id="ARBA00022801"/>
    </source>
</evidence>
<dbReference type="AlphaFoldDB" id="A0AAW6SU12"/>
<dbReference type="InterPro" id="IPR002502">
    <property type="entry name" value="Amidase_domain"/>
</dbReference>
<dbReference type="GO" id="GO:0071555">
    <property type="term" value="P:cell wall organization"/>
    <property type="evidence" value="ECO:0007669"/>
    <property type="project" value="UniProtKB-KW"/>
</dbReference>
<dbReference type="Gene3D" id="3.40.80.10">
    <property type="entry name" value="Peptidoglycan recognition protein-like"/>
    <property type="match status" value="1"/>
</dbReference>
<keyword evidence="7" id="KW-0175">Coiled coil</keyword>
<keyword evidence="3 9" id="KW-0378">Hydrolase</keyword>
<accession>A0AAW6SU12</accession>
<dbReference type="InterPro" id="IPR051206">
    <property type="entry name" value="NAMLAA_amidase_2"/>
</dbReference>
<dbReference type="PANTHER" id="PTHR30417:SF1">
    <property type="entry name" value="N-ACETYLMURAMOYL-L-ALANINE AMIDASE AMID"/>
    <property type="match status" value="1"/>
</dbReference>
<organism evidence="9 10">
    <name type="scientific">Heyndrickxia oleronia</name>
    <dbReference type="NCBI Taxonomy" id="38875"/>
    <lineage>
        <taxon>Bacteria</taxon>
        <taxon>Bacillati</taxon>
        <taxon>Bacillota</taxon>
        <taxon>Bacilli</taxon>
        <taxon>Bacillales</taxon>
        <taxon>Bacillaceae</taxon>
        <taxon>Heyndrickxia</taxon>
    </lineage>
</organism>
<evidence type="ECO:0000313" key="9">
    <source>
        <dbReference type="EMBL" id="MDH5160321.1"/>
    </source>
</evidence>
<dbReference type="EC" id="3.5.1.28" evidence="2"/>
<protein>
    <recommendedName>
        <fullName evidence="2">N-acetylmuramoyl-L-alanine amidase</fullName>
        <ecNumber evidence="2">3.5.1.28</ecNumber>
    </recommendedName>
    <alternativeName>
        <fullName evidence="6">Autolysin</fullName>
    </alternativeName>
    <alternativeName>
        <fullName evidence="5">Cell wall hydrolase</fullName>
    </alternativeName>
</protein>
<proteinExistence type="predicted"/>
<dbReference type="SUPFAM" id="SSF55846">
    <property type="entry name" value="N-acetylmuramoyl-L-alanine amidase-like"/>
    <property type="match status" value="1"/>
</dbReference>